<dbReference type="PANTHER" id="PTHR22760">
    <property type="entry name" value="GLYCOSYLTRANSFERASE"/>
    <property type="match status" value="1"/>
</dbReference>
<gene>
    <name evidence="13" type="ORF">SYNPS1DRAFT_29175</name>
</gene>
<keyword evidence="14" id="KW-1185">Reference proteome</keyword>
<evidence type="ECO:0000256" key="4">
    <source>
        <dbReference type="ARBA" id="ARBA00022676"/>
    </source>
</evidence>
<proteinExistence type="inferred from homology"/>
<keyword evidence="6 11" id="KW-0812">Transmembrane</keyword>
<dbReference type="GO" id="GO:0005789">
    <property type="term" value="C:endoplasmic reticulum membrane"/>
    <property type="evidence" value="ECO:0007669"/>
    <property type="project" value="UniProtKB-SubCell"/>
</dbReference>
<evidence type="ECO:0000256" key="9">
    <source>
        <dbReference type="ARBA" id="ARBA00023136"/>
    </source>
</evidence>
<keyword evidence="8 11" id="KW-1133">Transmembrane helix</keyword>
<sequence>MPGDFKLLFILLYLLRLLLALAPGYVHPDEFFQSPEISAGHVLDVRNWVPWEYDATYPCRSILFPMASCCLSHIGELIVMAAVDYAIYRICRLNTQDPWRPMLVVASSYAVAVYHTRSFSNTIESILIGFVLWSFFDLVRHGLGKRAAPSYPLVRRTALLGSLMMVGLFARITMVFFCIPIVLAFCYVVDQRSGRRAAGSW</sequence>
<evidence type="ECO:0000256" key="7">
    <source>
        <dbReference type="ARBA" id="ARBA00022824"/>
    </source>
</evidence>
<dbReference type="Proteomes" id="UP000278143">
    <property type="component" value="Unassembled WGS sequence"/>
</dbReference>
<dbReference type="EMBL" id="KZ989892">
    <property type="protein sequence ID" value="RKP25077.1"/>
    <property type="molecule type" value="Genomic_DNA"/>
</dbReference>
<evidence type="ECO:0000256" key="6">
    <source>
        <dbReference type="ARBA" id="ARBA00022692"/>
    </source>
</evidence>
<keyword evidence="4 11" id="KW-0328">Glycosyltransferase</keyword>
<comment type="caution">
    <text evidence="11">Lacks conserved residue(s) required for the propagation of feature annotation.</text>
</comment>
<organism evidence="13 14">
    <name type="scientific">Syncephalis pseudoplumigaleata</name>
    <dbReference type="NCBI Taxonomy" id="1712513"/>
    <lineage>
        <taxon>Eukaryota</taxon>
        <taxon>Fungi</taxon>
        <taxon>Fungi incertae sedis</taxon>
        <taxon>Zoopagomycota</taxon>
        <taxon>Zoopagomycotina</taxon>
        <taxon>Zoopagomycetes</taxon>
        <taxon>Zoopagales</taxon>
        <taxon>Piptocephalidaceae</taxon>
        <taxon>Syncephalis</taxon>
    </lineage>
</organism>
<feature type="transmembrane region" description="Helical" evidence="11">
    <location>
        <begin position="62"/>
        <end position="87"/>
    </location>
</feature>
<dbReference type="AlphaFoldDB" id="A0A4P9YYB1"/>
<name>A0A4P9YYB1_9FUNG</name>
<dbReference type="Pfam" id="PF03901">
    <property type="entry name" value="Glyco_transf_22"/>
    <property type="match status" value="2"/>
</dbReference>
<accession>A0A4P9YYB1</accession>
<evidence type="ECO:0000256" key="12">
    <source>
        <dbReference type="SAM" id="SignalP"/>
    </source>
</evidence>
<keyword evidence="3" id="KW-0337">GPI-anchor biosynthesis</keyword>
<evidence type="ECO:0000256" key="8">
    <source>
        <dbReference type="ARBA" id="ARBA00022989"/>
    </source>
</evidence>
<feature type="signal peptide" evidence="12">
    <location>
        <begin position="1"/>
        <end position="20"/>
    </location>
</feature>
<dbReference type="PANTHER" id="PTHR22760:SF3">
    <property type="entry name" value="GPI MANNOSYLTRANSFERASE 4"/>
    <property type="match status" value="1"/>
</dbReference>
<comment type="similarity">
    <text evidence="10">Belongs to the glycosyltransferase 22 family. PIGZ subfamily.</text>
</comment>
<protein>
    <recommendedName>
        <fullName evidence="11">Mannosyltransferase</fullName>
        <ecNumber evidence="11">2.4.1.-</ecNumber>
    </recommendedName>
</protein>
<feature type="chain" id="PRO_5020647097" description="Mannosyltransferase" evidence="12">
    <location>
        <begin position="21"/>
        <end position="201"/>
    </location>
</feature>
<keyword evidence="5" id="KW-0808">Transferase</keyword>
<dbReference type="GO" id="GO:0000026">
    <property type="term" value="F:alpha-1,2-mannosyltransferase activity"/>
    <property type="evidence" value="ECO:0007669"/>
    <property type="project" value="TreeGrafter"/>
</dbReference>
<feature type="transmembrane region" description="Helical" evidence="11">
    <location>
        <begin position="159"/>
        <end position="185"/>
    </location>
</feature>
<keyword evidence="9 11" id="KW-0472">Membrane</keyword>
<evidence type="ECO:0000256" key="5">
    <source>
        <dbReference type="ARBA" id="ARBA00022679"/>
    </source>
</evidence>
<evidence type="ECO:0000256" key="2">
    <source>
        <dbReference type="ARBA" id="ARBA00004687"/>
    </source>
</evidence>
<evidence type="ECO:0000256" key="10">
    <source>
        <dbReference type="ARBA" id="ARBA00038466"/>
    </source>
</evidence>
<evidence type="ECO:0000256" key="11">
    <source>
        <dbReference type="RuleBase" id="RU363075"/>
    </source>
</evidence>
<evidence type="ECO:0000256" key="3">
    <source>
        <dbReference type="ARBA" id="ARBA00022502"/>
    </source>
</evidence>
<reference evidence="14" key="1">
    <citation type="journal article" date="2018" name="Nat. Microbiol.">
        <title>Leveraging single-cell genomics to expand the fungal tree of life.</title>
        <authorList>
            <person name="Ahrendt S.R."/>
            <person name="Quandt C.A."/>
            <person name="Ciobanu D."/>
            <person name="Clum A."/>
            <person name="Salamov A."/>
            <person name="Andreopoulos B."/>
            <person name="Cheng J.F."/>
            <person name="Woyke T."/>
            <person name="Pelin A."/>
            <person name="Henrissat B."/>
            <person name="Reynolds N.K."/>
            <person name="Benny G.L."/>
            <person name="Smith M.E."/>
            <person name="James T.Y."/>
            <person name="Grigoriev I.V."/>
        </authorList>
    </citation>
    <scope>NUCLEOTIDE SEQUENCE [LARGE SCALE GENOMIC DNA]</scope>
    <source>
        <strain evidence="14">Benny S71-1</strain>
    </source>
</reference>
<keyword evidence="12" id="KW-0732">Signal</keyword>
<dbReference type="InterPro" id="IPR005599">
    <property type="entry name" value="GPI_mannosylTrfase"/>
</dbReference>
<evidence type="ECO:0000313" key="14">
    <source>
        <dbReference type="Proteomes" id="UP000278143"/>
    </source>
</evidence>
<dbReference type="EC" id="2.4.1.-" evidence="11"/>
<feature type="transmembrane region" description="Helical" evidence="11">
    <location>
        <begin position="122"/>
        <end position="139"/>
    </location>
</feature>
<comment type="pathway">
    <text evidence="2">Glycolipid biosynthesis; glycosylphosphatidylinositol-anchor biosynthesis.</text>
</comment>
<dbReference type="OrthoDB" id="10066429at2759"/>
<comment type="subcellular location">
    <subcellularLocation>
        <location evidence="1 11">Endoplasmic reticulum membrane</location>
        <topology evidence="1 11">Multi-pass membrane protein</topology>
    </subcellularLocation>
</comment>
<evidence type="ECO:0000256" key="1">
    <source>
        <dbReference type="ARBA" id="ARBA00004477"/>
    </source>
</evidence>
<dbReference type="GO" id="GO:0006506">
    <property type="term" value="P:GPI anchor biosynthetic process"/>
    <property type="evidence" value="ECO:0007669"/>
    <property type="project" value="UniProtKB-KW"/>
</dbReference>
<evidence type="ECO:0000313" key="13">
    <source>
        <dbReference type="EMBL" id="RKP25077.1"/>
    </source>
</evidence>
<keyword evidence="7 11" id="KW-0256">Endoplasmic reticulum</keyword>